<protein>
    <submittedName>
        <fullName evidence="2">Uncharacterized protein</fullName>
    </submittedName>
</protein>
<reference evidence="2 4" key="1">
    <citation type="journal article" date="2020" name="Mol. Biol. Evol.">
        <title>Distinct Expression and Methylation Patterns for Genes with Different Fates following a Single Whole-Genome Duplication in Flowering Plants.</title>
        <authorList>
            <person name="Shi T."/>
            <person name="Rahmani R.S."/>
            <person name="Gugger P.F."/>
            <person name="Wang M."/>
            <person name="Li H."/>
            <person name="Zhang Y."/>
            <person name="Li Z."/>
            <person name="Wang Q."/>
            <person name="Van de Peer Y."/>
            <person name="Marchal K."/>
            <person name="Chen J."/>
        </authorList>
    </citation>
    <scope>NUCLEOTIDE SEQUENCE [LARGE SCALE GENOMIC DNA]</scope>
    <source>
        <tissue evidence="2">Leaf</tissue>
    </source>
</reference>
<keyword evidence="4" id="KW-1185">Reference proteome</keyword>
<accession>A0A822Y7P0</accession>
<feature type="compositionally biased region" description="Basic and acidic residues" evidence="1">
    <location>
        <begin position="1"/>
        <end position="14"/>
    </location>
</feature>
<evidence type="ECO:0000313" key="3">
    <source>
        <dbReference type="EMBL" id="DAD27309.1"/>
    </source>
</evidence>
<name>A0A822Y7P0_NELNU</name>
<organism evidence="2 4">
    <name type="scientific">Nelumbo nucifera</name>
    <name type="common">Sacred lotus</name>
    <dbReference type="NCBI Taxonomy" id="4432"/>
    <lineage>
        <taxon>Eukaryota</taxon>
        <taxon>Viridiplantae</taxon>
        <taxon>Streptophyta</taxon>
        <taxon>Embryophyta</taxon>
        <taxon>Tracheophyta</taxon>
        <taxon>Spermatophyta</taxon>
        <taxon>Magnoliopsida</taxon>
        <taxon>Proteales</taxon>
        <taxon>Nelumbonaceae</taxon>
        <taxon>Nelumbo</taxon>
    </lineage>
</organism>
<evidence type="ECO:0000256" key="1">
    <source>
        <dbReference type="SAM" id="MobiDB-lite"/>
    </source>
</evidence>
<evidence type="ECO:0000313" key="4">
    <source>
        <dbReference type="Proteomes" id="UP000607653"/>
    </source>
</evidence>
<sequence length="27" mass="2988">MNDDRIAAGNRDDQVGSTSKRRQQATP</sequence>
<comment type="caution">
    <text evidence="2">The sequence shown here is derived from an EMBL/GenBank/DDBJ whole genome shotgun (WGS) entry which is preliminary data.</text>
</comment>
<feature type="region of interest" description="Disordered" evidence="1">
    <location>
        <begin position="1"/>
        <end position="27"/>
    </location>
</feature>
<dbReference type="EMBL" id="DUZY01000001">
    <property type="protein sequence ID" value="DAD25618.1"/>
    <property type="molecule type" value="Genomic_DNA"/>
</dbReference>
<dbReference type="EMBL" id="DUZY01000002">
    <property type="protein sequence ID" value="DAD27309.1"/>
    <property type="molecule type" value="Genomic_DNA"/>
</dbReference>
<gene>
    <name evidence="2" type="ORF">HUJ06_027082</name>
    <name evidence="3" type="ORF">HUJ06_028777</name>
</gene>
<dbReference type="Proteomes" id="UP000607653">
    <property type="component" value="Unassembled WGS sequence"/>
</dbReference>
<proteinExistence type="predicted"/>
<evidence type="ECO:0000313" key="2">
    <source>
        <dbReference type="EMBL" id="DAD25618.1"/>
    </source>
</evidence>
<dbReference type="AlphaFoldDB" id="A0A822Y7P0"/>